<protein>
    <submittedName>
        <fullName evidence="3">Oxidoreductase, short-chain dehydrogenase/reductase family</fullName>
    </submittedName>
</protein>
<dbReference type="PANTHER" id="PTHR44196:SF1">
    <property type="entry name" value="DEHYDROGENASE_REDUCTASE SDR FAMILY MEMBER 7B"/>
    <property type="match status" value="1"/>
</dbReference>
<dbReference type="InterPro" id="IPR020904">
    <property type="entry name" value="Sc_DH/Rdtase_CS"/>
</dbReference>
<dbReference type="PANTHER" id="PTHR44196">
    <property type="entry name" value="DEHYDROGENASE/REDUCTASE SDR FAMILY MEMBER 7B"/>
    <property type="match status" value="1"/>
</dbReference>
<dbReference type="Gene3D" id="3.40.50.720">
    <property type="entry name" value="NAD(P)-binding Rossmann-like Domain"/>
    <property type="match status" value="1"/>
</dbReference>
<evidence type="ECO:0000256" key="2">
    <source>
        <dbReference type="ARBA" id="ARBA00023002"/>
    </source>
</evidence>
<dbReference type="Pfam" id="PF00106">
    <property type="entry name" value="adh_short"/>
    <property type="match status" value="1"/>
</dbReference>
<dbReference type="PRINTS" id="PR00081">
    <property type="entry name" value="GDHRDH"/>
</dbReference>
<dbReference type="AlphaFoldDB" id="A0A3B0ZRX3"/>
<dbReference type="InterPro" id="IPR036291">
    <property type="entry name" value="NAD(P)-bd_dom_sf"/>
</dbReference>
<gene>
    <name evidence="3" type="ORF">MNBD_GAMMA21-580</name>
</gene>
<organism evidence="3">
    <name type="scientific">hydrothermal vent metagenome</name>
    <dbReference type="NCBI Taxonomy" id="652676"/>
    <lineage>
        <taxon>unclassified sequences</taxon>
        <taxon>metagenomes</taxon>
        <taxon>ecological metagenomes</taxon>
    </lineage>
</organism>
<dbReference type="GO" id="GO:0016491">
    <property type="term" value="F:oxidoreductase activity"/>
    <property type="evidence" value="ECO:0007669"/>
    <property type="project" value="UniProtKB-KW"/>
</dbReference>
<dbReference type="InterPro" id="IPR002347">
    <property type="entry name" value="SDR_fam"/>
</dbReference>
<dbReference type="EMBL" id="UOFR01000007">
    <property type="protein sequence ID" value="VAW90843.1"/>
    <property type="molecule type" value="Genomic_DNA"/>
</dbReference>
<sequence length="245" mass="27533">MSKILILGATSAIAEQFARLYTRAEHELLLVGRNTLALEEISRDLEVRGVGQVNILSHDFTEIEKTGEMVEKSYQILGDIDIALIAFGSLPDQIKCNQDSTVMQKEILLNFNAIVVLLNELAMKLEQQRSGSIVVISSVAGDRGRQSNYIYGSAKGGLSIFMQGLRNRLASYDVQVLTVKPGFVDTPMTKSFEKGLLWVGPDKIAKDISRAIEKKKDVLYTPWFWWGIILIIRFIPEKIFKKLKL</sequence>
<accession>A0A3B0ZRX3</accession>
<keyword evidence="2" id="KW-0560">Oxidoreductase</keyword>
<comment type="similarity">
    <text evidence="1">Belongs to the short-chain dehydrogenases/reductases (SDR) family.</text>
</comment>
<evidence type="ECO:0000256" key="1">
    <source>
        <dbReference type="ARBA" id="ARBA00006484"/>
    </source>
</evidence>
<dbReference type="SUPFAM" id="SSF51735">
    <property type="entry name" value="NAD(P)-binding Rossmann-fold domains"/>
    <property type="match status" value="1"/>
</dbReference>
<evidence type="ECO:0000313" key="3">
    <source>
        <dbReference type="EMBL" id="VAW90843.1"/>
    </source>
</evidence>
<reference evidence="3" key="1">
    <citation type="submission" date="2018-06" db="EMBL/GenBank/DDBJ databases">
        <authorList>
            <person name="Zhirakovskaya E."/>
        </authorList>
    </citation>
    <scope>NUCLEOTIDE SEQUENCE</scope>
</reference>
<dbReference type="PROSITE" id="PS00061">
    <property type="entry name" value="ADH_SHORT"/>
    <property type="match status" value="1"/>
</dbReference>
<name>A0A3B0ZRX3_9ZZZZ</name>
<dbReference type="NCBIfam" id="NF005489">
    <property type="entry name" value="PRK07102.1"/>
    <property type="match status" value="1"/>
</dbReference>
<proteinExistence type="inferred from homology"/>
<dbReference type="GO" id="GO:0016020">
    <property type="term" value="C:membrane"/>
    <property type="evidence" value="ECO:0007669"/>
    <property type="project" value="TreeGrafter"/>
</dbReference>